<keyword evidence="3" id="KW-1185">Reference proteome</keyword>
<name>A0ABV0YGN4_9TELE</name>
<protein>
    <submittedName>
        <fullName evidence="2">Uncharacterized protein</fullName>
    </submittedName>
</protein>
<sequence length="67" mass="7387">MKGESLTQSQFFSSILQVLFKDHTLSSSIHLPSALISLPVPAEEKSPRMMLPPPCFTTRRHGSVHGP</sequence>
<feature type="region of interest" description="Disordered" evidence="1">
    <location>
        <begin position="45"/>
        <end position="67"/>
    </location>
</feature>
<organism evidence="2 3">
    <name type="scientific">Ameca splendens</name>
    <dbReference type="NCBI Taxonomy" id="208324"/>
    <lineage>
        <taxon>Eukaryota</taxon>
        <taxon>Metazoa</taxon>
        <taxon>Chordata</taxon>
        <taxon>Craniata</taxon>
        <taxon>Vertebrata</taxon>
        <taxon>Euteleostomi</taxon>
        <taxon>Actinopterygii</taxon>
        <taxon>Neopterygii</taxon>
        <taxon>Teleostei</taxon>
        <taxon>Neoteleostei</taxon>
        <taxon>Acanthomorphata</taxon>
        <taxon>Ovalentaria</taxon>
        <taxon>Atherinomorphae</taxon>
        <taxon>Cyprinodontiformes</taxon>
        <taxon>Goodeidae</taxon>
        <taxon>Ameca</taxon>
    </lineage>
</organism>
<evidence type="ECO:0000256" key="1">
    <source>
        <dbReference type="SAM" id="MobiDB-lite"/>
    </source>
</evidence>
<gene>
    <name evidence="2" type="ORF">AMECASPLE_024934</name>
</gene>
<dbReference type="Proteomes" id="UP001469553">
    <property type="component" value="Unassembled WGS sequence"/>
</dbReference>
<accession>A0ABV0YGN4</accession>
<reference evidence="2 3" key="1">
    <citation type="submission" date="2021-06" db="EMBL/GenBank/DDBJ databases">
        <authorList>
            <person name="Palmer J.M."/>
        </authorList>
    </citation>
    <scope>NUCLEOTIDE SEQUENCE [LARGE SCALE GENOMIC DNA]</scope>
    <source>
        <strain evidence="2 3">AS_MEX2019</strain>
        <tissue evidence="2">Muscle</tissue>
    </source>
</reference>
<evidence type="ECO:0000313" key="2">
    <source>
        <dbReference type="EMBL" id="MEQ2292623.1"/>
    </source>
</evidence>
<feature type="compositionally biased region" description="Basic residues" evidence="1">
    <location>
        <begin position="58"/>
        <end position="67"/>
    </location>
</feature>
<dbReference type="EMBL" id="JAHRIP010030632">
    <property type="protein sequence ID" value="MEQ2292623.1"/>
    <property type="molecule type" value="Genomic_DNA"/>
</dbReference>
<proteinExistence type="predicted"/>
<comment type="caution">
    <text evidence="2">The sequence shown here is derived from an EMBL/GenBank/DDBJ whole genome shotgun (WGS) entry which is preliminary data.</text>
</comment>
<evidence type="ECO:0000313" key="3">
    <source>
        <dbReference type="Proteomes" id="UP001469553"/>
    </source>
</evidence>